<evidence type="ECO:0000256" key="2">
    <source>
        <dbReference type="ARBA" id="ARBA00005940"/>
    </source>
</evidence>
<feature type="active site" description="Proton donor" evidence="7">
    <location>
        <position position="142"/>
    </location>
</feature>
<dbReference type="EC" id="3.2.1.23" evidence="3 6"/>
<feature type="binding site" evidence="8">
    <location>
        <position position="141"/>
    </location>
    <ligand>
        <name>substrate</name>
    </ligand>
</feature>
<reference evidence="11 12" key="1">
    <citation type="submission" date="2020-07" db="EMBL/GenBank/DDBJ databases">
        <title>Sequencing the genomes of 1000 actinobacteria strains.</title>
        <authorList>
            <person name="Klenk H.-P."/>
        </authorList>
    </citation>
    <scope>NUCLEOTIDE SEQUENCE [LARGE SCALE GENOMIC DNA]</scope>
    <source>
        <strain evidence="11 12">DSM 27576</strain>
    </source>
</reference>
<dbReference type="Pfam" id="PF02449">
    <property type="entry name" value="Glyco_hydro_42"/>
    <property type="match status" value="1"/>
</dbReference>
<evidence type="ECO:0000256" key="5">
    <source>
        <dbReference type="ARBA" id="ARBA00023295"/>
    </source>
</evidence>
<evidence type="ECO:0000259" key="10">
    <source>
        <dbReference type="Pfam" id="PF08532"/>
    </source>
</evidence>
<dbReference type="GO" id="GO:0009341">
    <property type="term" value="C:beta-galactosidase complex"/>
    <property type="evidence" value="ECO:0007669"/>
    <property type="project" value="InterPro"/>
</dbReference>
<organism evidence="11 12">
    <name type="scientific">Microbacterium halimionae</name>
    <dbReference type="NCBI Taxonomy" id="1526413"/>
    <lineage>
        <taxon>Bacteria</taxon>
        <taxon>Bacillati</taxon>
        <taxon>Actinomycetota</taxon>
        <taxon>Actinomycetes</taxon>
        <taxon>Micrococcales</taxon>
        <taxon>Microbacteriaceae</taxon>
        <taxon>Microbacterium</taxon>
    </lineage>
</organism>
<dbReference type="InterPro" id="IPR029062">
    <property type="entry name" value="Class_I_gatase-like"/>
</dbReference>
<protein>
    <recommendedName>
        <fullName evidence="3 6">Beta-galactosidase</fullName>
        <shortName evidence="6">Beta-gal</shortName>
        <ecNumber evidence="3 6">3.2.1.23</ecNumber>
    </recommendedName>
</protein>
<keyword evidence="12" id="KW-1185">Reference proteome</keyword>
<dbReference type="CDD" id="cd03143">
    <property type="entry name" value="A4_beta-galactosidase_middle_domain"/>
    <property type="match status" value="1"/>
</dbReference>
<evidence type="ECO:0000256" key="7">
    <source>
        <dbReference type="PIRSR" id="PIRSR001084-1"/>
    </source>
</evidence>
<dbReference type="Pfam" id="PF08532">
    <property type="entry name" value="Glyco_hydro_42M"/>
    <property type="match status" value="1"/>
</dbReference>
<dbReference type="Gene3D" id="3.40.50.880">
    <property type="match status" value="1"/>
</dbReference>
<dbReference type="Proteomes" id="UP000526083">
    <property type="component" value="Unassembled WGS sequence"/>
</dbReference>
<dbReference type="InterPro" id="IPR017853">
    <property type="entry name" value="GH"/>
</dbReference>
<feature type="binding site" evidence="8">
    <location>
        <position position="306"/>
    </location>
    <ligand>
        <name>substrate</name>
    </ligand>
</feature>
<sequence>MQYGADYNPEQWPEEIWDDDVRLMREAGVTVVSLGIFSWSRIQPSEHVWDFGWLDRCLDKLHAAGIQANLATATASPPPWVSVAYPDVLPTDERGAIYWPGSRQHFAPSSPSYRRLAGELVSRIAERYVDHPAVVLWHVGNEYGCHLWADYSDSARDAYRNWLRQRYGSIGALNAAWGTDFWSQRYSDFAEIFPPRLAPYSHNPSSMLDFRRFTSDMLLECYLAEREILQSAGATQPITTNFMGPFKPADYRAWAPHMDVIADDCYPDPNNPHRVRDAAFQRDLIRSLKPGVPWLLMEQATDAVNWRPTNPGKRAGVLAAETAQSIGRGADGIMFFQWRQSRAGSEKFHSAMLPHAGTNTRIWRDASSLGARLASLPELPAPGRDARVALVFDWENWWAVEERDHPIEIDYLAITLAWYGALHRRGIMVDIVAPEGVDEGYDLVIAPALYLLRDEGAAALTRFVAAGGTALIGPFSDIVDERDQFRTGGFVTQLVEMLGLRYEDVGALGGESTGGTGVGLQHARTAATPGDRVAVRMGKGDFSGSVLAETVHVIGAETGAPAEVVATFVDGPAAGSPALTQHPHGRGSAWYIATVPDADGIDLIVGSVVAASGVKPVIEDVPAGVEVARRGSLVTVINHTDSEVDVSLDGTDIETGNHVGVRRLQAQEALFVSMPIQENLQR</sequence>
<evidence type="ECO:0000259" key="9">
    <source>
        <dbReference type="Pfam" id="PF02449"/>
    </source>
</evidence>
<accession>A0A7W3JQM3</accession>
<evidence type="ECO:0000256" key="1">
    <source>
        <dbReference type="ARBA" id="ARBA00001412"/>
    </source>
</evidence>
<dbReference type="InterPro" id="IPR003476">
    <property type="entry name" value="Glyco_hydro_42"/>
</dbReference>
<dbReference type="GO" id="GO:0004565">
    <property type="term" value="F:beta-galactosidase activity"/>
    <property type="evidence" value="ECO:0007669"/>
    <property type="project" value="UniProtKB-EC"/>
</dbReference>
<dbReference type="PIRSF" id="PIRSF001084">
    <property type="entry name" value="B-galactosidase"/>
    <property type="match status" value="1"/>
</dbReference>
<dbReference type="PANTHER" id="PTHR36447:SF1">
    <property type="entry name" value="BETA-GALACTOSIDASE GANA"/>
    <property type="match status" value="1"/>
</dbReference>
<comment type="similarity">
    <text evidence="2 6">Belongs to the glycosyl hydrolase 42 family.</text>
</comment>
<evidence type="ECO:0000256" key="3">
    <source>
        <dbReference type="ARBA" id="ARBA00012756"/>
    </source>
</evidence>
<gene>
    <name evidence="11" type="ORF">FHX48_002345</name>
</gene>
<name>A0A7W3JQM3_9MICO</name>
<dbReference type="SUPFAM" id="SSF51445">
    <property type="entry name" value="(Trans)glycosidases"/>
    <property type="match status" value="1"/>
</dbReference>
<dbReference type="InterPro" id="IPR013738">
    <property type="entry name" value="Beta_galactosidase_Trimer"/>
</dbReference>
<comment type="caution">
    <text evidence="11">The sequence shown here is derived from an EMBL/GenBank/DDBJ whole genome shotgun (WGS) entry which is preliminary data.</text>
</comment>
<feature type="domain" description="Beta-galactosidase trimerisation" evidence="10">
    <location>
        <begin position="386"/>
        <end position="613"/>
    </location>
</feature>
<dbReference type="SUPFAM" id="SSF52317">
    <property type="entry name" value="Class I glutamine amidotransferase-like"/>
    <property type="match status" value="1"/>
</dbReference>
<feature type="active site" description="Nucleophile" evidence="7">
    <location>
        <position position="298"/>
    </location>
</feature>
<feature type="domain" description="Glycoside hydrolase family 42 N-terminal" evidence="9">
    <location>
        <begin position="6"/>
        <end position="375"/>
    </location>
</feature>
<evidence type="ECO:0000313" key="11">
    <source>
        <dbReference type="EMBL" id="MBA8817247.1"/>
    </source>
</evidence>
<dbReference type="PANTHER" id="PTHR36447">
    <property type="entry name" value="BETA-GALACTOSIDASE GANA"/>
    <property type="match status" value="1"/>
</dbReference>
<evidence type="ECO:0000256" key="8">
    <source>
        <dbReference type="PIRSR" id="PIRSR001084-2"/>
    </source>
</evidence>
<dbReference type="AlphaFoldDB" id="A0A7W3JQM3"/>
<dbReference type="InterPro" id="IPR013529">
    <property type="entry name" value="Glyco_hydro_42_N"/>
</dbReference>
<comment type="catalytic activity">
    <reaction evidence="1 6">
        <text>Hydrolysis of terminal non-reducing beta-D-galactose residues in beta-D-galactosides.</text>
        <dbReference type="EC" id="3.2.1.23"/>
    </reaction>
</comment>
<keyword evidence="4 6" id="KW-0378">Hydrolase</keyword>
<evidence type="ECO:0000313" key="12">
    <source>
        <dbReference type="Proteomes" id="UP000526083"/>
    </source>
</evidence>
<dbReference type="RefSeq" id="WP_167045855.1">
    <property type="nucleotide sequence ID" value="NZ_JAAOZB010000001.1"/>
</dbReference>
<feature type="binding site" evidence="8">
    <location>
        <position position="103"/>
    </location>
    <ligand>
        <name>substrate</name>
    </ligand>
</feature>
<dbReference type="Gene3D" id="3.20.20.80">
    <property type="entry name" value="Glycosidases"/>
    <property type="match status" value="1"/>
</dbReference>
<proteinExistence type="inferred from homology"/>
<evidence type="ECO:0000256" key="4">
    <source>
        <dbReference type="ARBA" id="ARBA00022801"/>
    </source>
</evidence>
<dbReference type="GO" id="GO:0005975">
    <property type="term" value="P:carbohydrate metabolic process"/>
    <property type="evidence" value="ECO:0007669"/>
    <property type="project" value="InterPro"/>
</dbReference>
<evidence type="ECO:0000256" key="6">
    <source>
        <dbReference type="PIRNR" id="PIRNR001084"/>
    </source>
</evidence>
<keyword evidence="5 6" id="KW-0326">Glycosidase</keyword>
<dbReference type="EMBL" id="JACGWY010000005">
    <property type="protein sequence ID" value="MBA8817247.1"/>
    <property type="molecule type" value="Genomic_DNA"/>
</dbReference>